<dbReference type="SMART" id="SM00487">
    <property type="entry name" value="DEXDc"/>
    <property type="match status" value="1"/>
</dbReference>
<evidence type="ECO:0000256" key="14">
    <source>
        <dbReference type="PROSITE-ProRule" id="PRU00552"/>
    </source>
</evidence>
<dbReference type="InterPro" id="IPR014001">
    <property type="entry name" value="Helicase_ATP-bd"/>
</dbReference>
<dbReference type="PROSITE" id="PS00039">
    <property type="entry name" value="DEAD_ATP_HELICASE"/>
    <property type="match status" value="1"/>
</dbReference>
<evidence type="ECO:0000256" key="2">
    <source>
        <dbReference type="ARBA" id="ARBA00022540"/>
    </source>
</evidence>
<evidence type="ECO:0000256" key="1">
    <source>
        <dbReference type="ARBA" id="ARBA00012552"/>
    </source>
</evidence>
<evidence type="ECO:0000256" key="3">
    <source>
        <dbReference type="ARBA" id="ARBA00022741"/>
    </source>
</evidence>
<dbReference type="CDD" id="cd18787">
    <property type="entry name" value="SF2_C_DEAD"/>
    <property type="match status" value="1"/>
</dbReference>
<dbReference type="GO" id="GO:0003724">
    <property type="term" value="F:RNA helicase activity"/>
    <property type="evidence" value="ECO:0007669"/>
    <property type="project" value="UniProtKB-EC"/>
</dbReference>
<comment type="catalytic activity">
    <reaction evidence="13">
        <text>ATP + H2O = ADP + phosphate + H(+)</text>
        <dbReference type="Rhea" id="RHEA:13065"/>
        <dbReference type="ChEBI" id="CHEBI:15377"/>
        <dbReference type="ChEBI" id="CHEBI:15378"/>
        <dbReference type="ChEBI" id="CHEBI:30616"/>
        <dbReference type="ChEBI" id="CHEBI:43474"/>
        <dbReference type="ChEBI" id="CHEBI:456216"/>
        <dbReference type="EC" id="3.6.4.13"/>
    </reaction>
</comment>
<dbReference type="AlphaFoldDB" id="A0A261XUG0"/>
<proteinExistence type="inferred from homology"/>
<dbReference type="InterPro" id="IPR014014">
    <property type="entry name" value="RNA_helicase_DEAD_Q_motif"/>
</dbReference>
<dbReference type="Pfam" id="PF00271">
    <property type="entry name" value="Helicase_C"/>
    <property type="match status" value="1"/>
</dbReference>
<reference evidence="19 20" key="1">
    <citation type="journal article" date="2017" name="Mycologia">
        <title>Bifiguratus adelaidae, gen. et sp. nov., a new member of Mucoromycotina in endophytic and soil-dwelling habitats.</title>
        <authorList>
            <person name="Torres-Cruz T.J."/>
            <person name="Billingsley Tobias T.L."/>
            <person name="Almatruk M."/>
            <person name="Hesse C."/>
            <person name="Kuske C.R."/>
            <person name="Desiro A."/>
            <person name="Benucci G.M."/>
            <person name="Bonito G."/>
            <person name="Stajich J.E."/>
            <person name="Dunlap C."/>
            <person name="Arnold A.E."/>
            <person name="Porras-Alfaro A."/>
        </authorList>
    </citation>
    <scope>NUCLEOTIDE SEQUENCE [LARGE SCALE GENOMIC DNA]</scope>
    <source>
        <strain evidence="19 20">AZ0501</strain>
    </source>
</reference>
<dbReference type="GO" id="GO:0003723">
    <property type="term" value="F:RNA binding"/>
    <property type="evidence" value="ECO:0007669"/>
    <property type="project" value="UniProtKB-KW"/>
</dbReference>
<feature type="short sequence motif" description="Q motif" evidence="14">
    <location>
        <begin position="29"/>
        <end position="57"/>
    </location>
</feature>
<evidence type="ECO:0000256" key="4">
    <source>
        <dbReference type="ARBA" id="ARBA00022801"/>
    </source>
</evidence>
<dbReference type="Pfam" id="PF00270">
    <property type="entry name" value="DEAD"/>
    <property type="match status" value="1"/>
</dbReference>
<evidence type="ECO:0000256" key="9">
    <source>
        <dbReference type="ARBA" id="ARBA00024352"/>
    </source>
</evidence>
<evidence type="ECO:0000256" key="5">
    <source>
        <dbReference type="ARBA" id="ARBA00022806"/>
    </source>
</evidence>
<keyword evidence="6 15" id="KW-0067">ATP-binding</keyword>
<dbReference type="EMBL" id="MVBO01000206">
    <property type="protein sequence ID" value="OZJ01988.1"/>
    <property type="molecule type" value="Genomic_DNA"/>
</dbReference>
<accession>A0A261XUG0</accession>
<evidence type="ECO:0000256" key="7">
    <source>
        <dbReference type="ARBA" id="ARBA00022884"/>
    </source>
</evidence>
<dbReference type="GO" id="GO:0003743">
    <property type="term" value="F:translation initiation factor activity"/>
    <property type="evidence" value="ECO:0007669"/>
    <property type="project" value="UniProtKB-KW"/>
</dbReference>
<evidence type="ECO:0000256" key="12">
    <source>
        <dbReference type="ARBA" id="ARBA00032223"/>
    </source>
</evidence>
<comment type="caution">
    <text evidence="19">The sequence shown here is derived from an EMBL/GenBank/DDBJ whole genome shotgun (WGS) entry which is preliminary data.</text>
</comment>
<feature type="domain" description="Helicase C-terminal" evidence="17">
    <location>
        <begin position="241"/>
        <end position="402"/>
    </location>
</feature>
<feature type="domain" description="Helicase ATP-binding" evidence="16">
    <location>
        <begin position="60"/>
        <end position="230"/>
    </location>
</feature>
<evidence type="ECO:0000256" key="11">
    <source>
        <dbReference type="ARBA" id="ARBA00024769"/>
    </source>
</evidence>
<dbReference type="InterPro" id="IPR000629">
    <property type="entry name" value="RNA-helicase_DEAD-box_CS"/>
</dbReference>
<dbReference type="SMART" id="SM00490">
    <property type="entry name" value="HELICc"/>
    <property type="match status" value="1"/>
</dbReference>
<dbReference type="OrthoDB" id="10265785at2759"/>
<evidence type="ECO:0000256" key="15">
    <source>
        <dbReference type="RuleBase" id="RU000492"/>
    </source>
</evidence>
<dbReference type="Proteomes" id="UP000242875">
    <property type="component" value="Unassembled WGS sequence"/>
</dbReference>
<sequence>MSADQPTNDNVDLNIVDGEIESNWNEVTDNFDDMGLNNELLRGIYAYGFERPSAIQARAILPVLKGHDVIAQAQSGTGKTATFSISVLQKLDINNPQCQALILGPTRELAQQIQKVVIALGDFMNVECHAAIGGTNVREDMRKLQEGAHVVVGTPGRVFDMINRGALRTDSIKMFVLDEADEMLSRGFKDQIYDVFQLLPPNIQVVLLSATMPSDVLEVTTKFMRDPIRILVKRDELTLEGIKQFYIAVEKEDWKLDTLSDLYETVTITQAVIFCNTRRKVDWLTDKLTAREFTVSAMHGDMDQAQREVIMKEFRSGSSRVLITTDLLARGIDVQQVSLVINYDLPTNRENYIHRIGRGGRFGRKGVAINFVTGDDVRMMRDLEQFYNTQIEEMPMNVADLI</sequence>
<evidence type="ECO:0000256" key="10">
    <source>
        <dbReference type="ARBA" id="ARBA00024412"/>
    </source>
</evidence>
<dbReference type="FunFam" id="3.40.50.300:FF:000031">
    <property type="entry name" value="Eukaryotic initiation factor 4A-III"/>
    <property type="match status" value="1"/>
</dbReference>
<evidence type="ECO:0000256" key="8">
    <source>
        <dbReference type="ARBA" id="ARBA00022917"/>
    </source>
</evidence>
<keyword evidence="7" id="KW-0694">RNA-binding</keyword>
<evidence type="ECO:0000259" key="16">
    <source>
        <dbReference type="PROSITE" id="PS51192"/>
    </source>
</evidence>
<evidence type="ECO:0000313" key="20">
    <source>
        <dbReference type="Proteomes" id="UP000242875"/>
    </source>
</evidence>
<evidence type="ECO:0000256" key="6">
    <source>
        <dbReference type="ARBA" id="ARBA00022840"/>
    </source>
</evidence>
<dbReference type="PROSITE" id="PS51192">
    <property type="entry name" value="HELICASE_ATP_BIND_1"/>
    <property type="match status" value="1"/>
</dbReference>
<organism evidence="19 20">
    <name type="scientific">Bifiguratus adelaidae</name>
    <dbReference type="NCBI Taxonomy" id="1938954"/>
    <lineage>
        <taxon>Eukaryota</taxon>
        <taxon>Fungi</taxon>
        <taxon>Fungi incertae sedis</taxon>
        <taxon>Mucoromycota</taxon>
        <taxon>Mucoromycotina</taxon>
        <taxon>Endogonomycetes</taxon>
        <taxon>Endogonales</taxon>
        <taxon>Endogonales incertae sedis</taxon>
        <taxon>Bifiguratus</taxon>
    </lineage>
</organism>
<keyword evidence="4 15" id="KW-0378">Hydrolase</keyword>
<keyword evidence="3 15" id="KW-0547">Nucleotide-binding</keyword>
<evidence type="ECO:0000259" key="17">
    <source>
        <dbReference type="PROSITE" id="PS51194"/>
    </source>
</evidence>
<dbReference type="InterPro" id="IPR027417">
    <property type="entry name" value="P-loop_NTPase"/>
</dbReference>
<dbReference type="FunFam" id="3.40.50.300:FF:000089">
    <property type="entry name" value="Eukaryotic initiation factor 4A-II"/>
    <property type="match status" value="1"/>
</dbReference>
<dbReference type="GO" id="GO:0016787">
    <property type="term" value="F:hydrolase activity"/>
    <property type="evidence" value="ECO:0007669"/>
    <property type="project" value="UniProtKB-KW"/>
</dbReference>
<keyword evidence="20" id="KW-1185">Reference proteome</keyword>
<protein>
    <recommendedName>
        <fullName evidence="10">ATP-dependent RNA helicase eIF4A</fullName>
        <ecNumber evidence="1">3.6.4.13</ecNumber>
    </recommendedName>
    <alternativeName>
        <fullName evidence="12">Eukaryotic initiation factor 4A</fullName>
    </alternativeName>
</protein>
<dbReference type="PROSITE" id="PS51195">
    <property type="entry name" value="Q_MOTIF"/>
    <property type="match status" value="1"/>
</dbReference>
<evidence type="ECO:0000259" key="18">
    <source>
        <dbReference type="PROSITE" id="PS51195"/>
    </source>
</evidence>
<dbReference type="PROSITE" id="PS51194">
    <property type="entry name" value="HELICASE_CTER"/>
    <property type="match status" value="1"/>
</dbReference>
<feature type="domain" description="DEAD-box RNA helicase Q" evidence="18">
    <location>
        <begin position="29"/>
        <end position="57"/>
    </location>
</feature>
<dbReference type="InterPro" id="IPR011545">
    <property type="entry name" value="DEAD/DEAH_box_helicase_dom"/>
</dbReference>
<comment type="similarity">
    <text evidence="9">Belongs to the DEAD box helicase family. eIF4A subfamily.</text>
</comment>
<dbReference type="GO" id="GO:0005524">
    <property type="term" value="F:ATP binding"/>
    <property type="evidence" value="ECO:0007669"/>
    <property type="project" value="UniProtKB-KW"/>
</dbReference>
<dbReference type="InterPro" id="IPR044728">
    <property type="entry name" value="EIF4A_DEADc"/>
</dbReference>
<dbReference type="InterPro" id="IPR001650">
    <property type="entry name" value="Helicase_C-like"/>
</dbReference>
<keyword evidence="8" id="KW-0648">Protein biosynthesis</keyword>
<dbReference type="SUPFAM" id="SSF52540">
    <property type="entry name" value="P-loop containing nucleoside triphosphate hydrolases"/>
    <property type="match status" value="1"/>
</dbReference>
<dbReference type="GO" id="GO:0002183">
    <property type="term" value="P:cytoplasmic translational initiation"/>
    <property type="evidence" value="ECO:0007669"/>
    <property type="project" value="EnsemblFungi"/>
</dbReference>
<dbReference type="Gene3D" id="3.40.50.300">
    <property type="entry name" value="P-loop containing nucleotide triphosphate hydrolases"/>
    <property type="match status" value="2"/>
</dbReference>
<gene>
    <name evidence="19" type="ORF">BZG36_04688</name>
</gene>
<dbReference type="PANTHER" id="PTHR47958">
    <property type="entry name" value="ATP-DEPENDENT RNA HELICASE DBP3"/>
    <property type="match status" value="1"/>
</dbReference>
<dbReference type="EC" id="3.6.4.13" evidence="1"/>
<comment type="function">
    <text evidence="11">ATP-dependent RNA helicase which is a subunit of the eIF4F complex involved in cap recognition and is required for mRNA binding to ribosome. In the current model of translation initiation, eIF4A unwinds RNA secondary structures in the 5'-UTR of mRNAs which is necessary to allow efficient binding of the small ribosomal subunit, and subsequent scanning for the initiator codon.</text>
</comment>
<dbReference type="CDD" id="cd18046">
    <property type="entry name" value="DEADc_EIF4AII_EIF4AI_DDX2"/>
    <property type="match status" value="1"/>
</dbReference>
<keyword evidence="5 15" id="KW-0347">Helicase</keyword>
<evidence type="ECO:0000313" key="19">
    <source>
        <dbReference type="EMBL" id="OZJ01988.1"/>
    </source>
</evidence>
<evidence type="ECO:0000256" key="13">
    <source>
        <dbReference type="ARBA" id="ARBA00047984"/>
    </source>
</evidence>
<name>A0A261XUG0_9FUNG</name>
<keyword evidence="2" id="KW-0396">Initiation factor</keyword>